<dbReference type="NCBIfam" id="TIGR00254">
    <property type="entry name" value="GGDEF"/>
    <property type="match status" value="1"/>
</dbReference>
<dbReference type="InterPro" id="IPR000160">
    <property type="entry name" value="GGDEF_dom"/>
</dbReference>
<evidence type="ECO:0000256" key="2">
    <source>
        <dbReference type="ARBA" id="ARBA00022553"/>
    </source>
</evidence>
<dbReference type="KEGG" id="cbar:PATL70BA_0659"/>
<evidence type="ECO:0000256" key="1">
    <source>
        <dbReference type="ARBA" id="ARBA00018672"/>
    </source>
</evidence>
<comment type="function">
    <text evidence="3">May play the central regulatory role in sporulation. It may be an element of the effector pathway responsible for the activation of sporulation genes in response to nutritional stress. Spo0A may act in concert with spo0H (a sigma factor) to control the expression of some genes that are critical to the sporulation process.</text>
</comment>
<dbReference type="EMBL" id="LR130778">
    <property type="protein sequence ID" value="VDN46523.1"/>
    <property type="molecule type" value="Genomic_DNA"/>
</dbReference>
<feature type="domain" description="GGDEF" evidence="6">
    <location>
        <begin position="165"/>
        <end position="294"/>
    </location>
</feature>
<dbReference type="SMART" id="SM00448">
    <property type="entry name" value="REC"/>
    <property type="match status" value="1"/>
</dbReference>
<dbReference type="PROSITE" id="PS50110">
    <property type="entry name" value="RESPONSE_REGULATORY"/>
    <property type="match status" value="1"/>
</dbReference>
<gene>
    <name evidence="7" type="ORF">PATL70BA_0659</name>
</gene>
<name>A0A3P7P8I9_9FIRM</name>
<dbReference type="Pfam" id="PF00990">
    <property type="entry name" value="GGDEF"/>
    <property type="match status" value="1"/>
</dbReference>
<dbReference type="InterPro" id="IPR001789">
    <property type="entry name" value="Sig_transdc_resp-reg_receiver"/>
</dbReference>
<dbReference type="PROSITE" id="PS50887">
    <property type="entry name" value="GGDEF"/>
    <property type="match status" value="1"/>
</dbReference>
<dbReference type="SUPFAM" id="SSF55073">
    <property type="entry name" value="Nucleotide cyclase"/>
    <property type="match status" value="1"/>
</dbReference>
<dbReference type="InterPro" id="IPR043128">
    <property type="entry name" value="Rev_trsase/Diguanyl_cyclase"/>
</dbReference>
<proteinExistence type="predicted"/>
<evidence type="ECO:0000256" key="3">
    <source>
        <dbReference type="ARBA" id="ARBA00024867"/>
    </source>
</evidence>
<keyword evidence="2 4" id="KW-0597">Phosphoprotein</keyword>
<dbReference type="OrthoDB" id="9804955at2"/>
<evidence type="ECO:0000256" key="4">
    <source>
        <dbReference type="PROSITE-ProRule" id="PRU00169"/>
    </source>
</evidence>
<dbReference type="PANTHER" id="PTHR44591">
    <property type="entry name" value="STRESS RESPONSE REGULATOR PROTEIN 1"/>
    <property type="match status" value="1"/>
</dbReference>
<dbReference type="Pfam" id="PF00072">
    <property type="entry name" value="Response_reg"/>
    <property type="match status" value="1"/>
</dbReference>
<accession>A0A3P7P8I9</accession>
<feature type="modified residue" description="4-aspartylphosphate" evidence="4">
    <location>
        <position position="55"/>
    </location>
</feature>
<organism evidence="7 8">
    <name type="scientific">Petrocella atlantisensis</name>
    <dbReference type="NCBI Taxonomy" id="2173034"/>
    <lineage>
        <taxon>Bacteria</taxon>
        <taxon>Bacillati</taxon>
        <taxon>Bacillota</taxon>
        <taxon>Clostridia</taxon>
        <taxon>Lachnospirales</taxon>
        <taxon>Vallitaleaceae</taxon>
        <taxon>Petrocella</taxon>
    </lineage>
</organism>
<sequence length="336" mass="38329">MNDNRKPTILITEKRTLRSCISKHDLSTFNIIRNHDPREVFSLVSIHHPDLIILDAEMDEVSGYDLLRTLKSFYKTERIPVVLVAEITEDVEPCLALELGAIDFMIKPISEHLVTAKINNYIKIYHSLLLLEEKAHYAKEMNPNTGLPGNMAISRYITNALRSRKDDVVVYADLDNFKSYNDKYGFGRGDEIIKFTGGVIASALSEALGDTFLGHIGGDDFVFVAPADEVKEIANNIIYNFDQKIRQHYCEEDKASGFIISKDRLNAIQKYPIMTISLAGVRLIEHPETTRYEVIADICAEVKTYAKTFKNSCFYMDRRQGEDFRKKYDMAFSTVT</sequence>
<dbReference type="AlphaFoldDB" id="A0A3P7P8I9"/>
<evidence type="ECO:0000313" key="7">
    <source>
        <dbReference type="EMBL" id="VDN46523.1"/>
    </source>
</evidence>
<dbReference type="PANTHER" id="PTHR44591:SF3">
    <property type="entry name" value="RESPONSE REGULATORY DOMAIN-CONTAINING PROTEIN"/>
    <property type="match status" value="1"/>
</dbReference>
<dbReference type="InterPro" id="IPR050595">
    <property type="entry name" value="Bact_response_regulator"/>
</dbReference>
<evidence type="ECO:0000313" key="8">
    <source>
        <dbReference type="Proteomes" id="UP000279029"/>
    </source>
</evidence>
<dbReference type="SUPFAM" id="SSF52172">
    <property type="entry name" value="CheY-like"/>
    <property type="match status" value="1"/>
</dbReference>
<dbReference type="InterPro" id="IPR011006">
    <property type="entry name" value="CheY-like_superfamily"/>
</dbReference>
<dbReference type="InterPro" id="IPR029787">
    <property type="entry name" value="Nucleotide_cyclase"/>
</dbReference>
<feature type="domain" description="Response regulatory" evidence="5">
    <location>
        <begin position="1"/>
        <end position="122"/>
    </location>
</feature>
<reference evidence="7 8" key="1">
    <citation type="submission" date="2018-09" db="EMBL/GenBank/DDBJ databases">
        <authorList>
            <person name="Postec A."/>
        </authorList>
    </citation>
    <scope>NUCLEOTIDE SEQUENCE [LARGE SCALE GENOMIC DNA]</scope>
    <source>
        <strain evidence="7">70B-A</strain>
    </source>
</reference>
<dbReference type="GO" id="GO:0000160">
    <property type="term" value="P:phosphorelay signal transduction system"/>
    <property type="evidence" value="ECO:0007669"/>
    <property type="project" value="InterPro"/>
</dbReference>
<evidence type="ECO:0000259" key="5">
    <source>
        <dbReference type="PROSITE" id="PS50110"/>
    </source>
</evidence>
<dbReference type="Proteomes" id="UP000279029">
    <property type="component" value="Chromosome"/>
</dbReference>
<protein>
    <recommendedName>
        <fullName evidence="1">Stage 0 sporulation protein A homolog</fullName>
    </recommendedName>
</protein>
<dbReference type="Gene3D" id="3.30.70.270">
    <property type="match status" value="1"/>
</dbReference>
<dbReference type="Gene3D" id="3.40.50.2300">
    <property type="match status" value="1"/>
</dbReference>
<dbReference type="RefSeq" id="WP_125136017.1">
    <property type="nucleotide sequence ID" value="NZ_LR130778.1"/>
</dbReference>
<keyword evidence="8" id="KW-1185">Reference proteome</keyword>
<dbReference type="SMART" id="SM00267">
    <property type="entry name" value="GGDEF"/>
    <property type="match status" value="1"/>
</dbReference>
<evidence type="ECO:0000259" key="6">
    <source>
        <dbReference type="PROSITE" id="PS50887"/>
    </source>
</evidence>